<proteinExistence type="predicted"/>
<dbReference type="AlphaFoldDB" id="F0TCM7"/>
<dbReference type="InterPro" id="IPR029058">
    <property type="entry name" value="AB_hydrolase_fold"/>
</dbReference>
<dbReference type="OrthoDB" id="69293at2157"/>
<dbReference type="RefSeq" id="WP_013644655.1">
    <property type="nucleotide sequence ID" value="NC_015216.1"/>
</dbReference>
<evidence type="ECO:0000259" key="1">
    <source>
        <dbReference type="Pfam" id="PF12146"/>
    </source>
</evidence>
<accession>F0TCM7</accession>
<name>F0TCM7_METLA</name>
<dbReference type="Proteomes" id="UP000007490">
    <property type="component" value="Chromosome"/>
</dbReference>
<dbReference type="Gene3D" id="3.40.50.1820">
    <property type="entry name" value="alpha/beta hydrolase"/>
    <property type="match status" value="1"/>
</dbReference>
<feature type="domain" description="Serine aminopeptidase S33" evidence="1">
    <location>
        <begin position="31"/>
        <end position="112"/>
    </location>
</feature>
<reference evidence="2 3" key="2">
    <citation type="journal article" date="2014" name="Int. J. Syst. Evol. Microbiol.">
        <title>Methanobacterium paludis sp. nov. and a novel strain of Methanobacterium lacus isolated from northern peatlands.</title>
        <authorList>
            <person name="Cadillo-Quiroz H."/>
            <person name="Brauer S.L."/>
            <person name="Goodson N."/>
            <person name="Yavitt J.B."/>
            <person name="Zinder S.H."/>
        </authorList>
    </citation>
    <scope>NUCLEOTIDE SEQUENCE [LARGE SCALE GENOMIC DNA]</scope>
    <source>
        <strain evidence="2 3">AL-21</strain>
    </source>
</reference>
<dbReference type="eggNOG" id="arCOG01662">
    <property type="taxonomic scope" value="Archaea"/>
</dbReference>
<protein>
    <recommendedName>
        <fullName evidence="1">Serine aminopeptidase S33 domain-containing protein</fullName>
    </recommendedName>
</protein>
<dbReference type="Pfam" id="PF12146">
    <property type="entry name" value="Hydrolase_4"/>
    <property type="match status" value="1"/>
</dbReference>
<dbReference type="KEGG" id="mel:Metbo_1057"/>
<dbReference type="STRING" id="877455.Metbo_1057"/>
<evidence type="ECO:0000313" key="2">
    <source>
        <dbReference type="EMBL" id="ADZ09304.1"/>
    </source>
</evidence>
<dbReference type="InterPro" id="IPR022742">
    <property type="entry name" value="Hydrolase_4"/>
</dbReference>
<organism evidence="2 3">
    <name type="scientific">Methanobacterium lacus (strain AL-21)</name>
    <dbReference type="NCBI Taxonomy" id="877455"/>
    <lineage>
        <taxon>Archaea</taxon>
        <taxon>Methanobacteriati</taxon>
        <taxon>Methanobacteriota</taxon>
        <taxon>Methanomada group</taxon>
        <taxon>Methanobacteria</taxon>
        <taxon>Methanobacteriales</taxon>
        <taxon>Methanobacteriaceae</taxon>
        <taxon>Methanobacterium</taxon>
    </lineage>
</organism>
<dbReference type="EMBL" id="CP002551">
    <property type="protein sequence ID" value="ADZ09304.1"/>
    <property type="molecule type" value="Genomic_DNA"/>
</dbReference>
<dbReference type="GeneID" id="10277506"/>
<sequence length="225" mass="24656">MKQNKNSLEIEEVIIEGYGCQVPVLKLTPPESRGSVVVAHNYGGSKEEMLGLAFRIAKTGFTTGVIDLRGHGENSCKMDGKILSDLETAITYFKQFGKVTAVGHSLGGRLSLISDADYAIGISPALAKTFGPKTQGMIRVLRDYRVNGSVTDLFTTLGKIPLIEFDPENVLIIRGSRDVPEIIAECDKLTSAGYEVVEIDDALHVDIYTLEPTFEAVTKKLQKWY</sequence>
<reference evidence="3" key="1">
    <citation type="submission" date="2011-02" db="EMBL/GenBank/DDBJ databases">
        <title>Complete sequence of Methanobacterium sp. AL-21.</title>
        <authorList>
            <consortium name="US DOE Joint Genome Institute"/>
            <person name="Lucas S."/>
            <person name="Copeland A."/>
            <person name="Lapidus A."/>
            <person name="Cheng J.-F."/>
            <person name="Goodwin L."/>
            <person name="Pitluck S."/>
            <person name="Chertkov O."/>
            <person name="Detter J.C."/>
            <person name="Han C."/>
            <person name="Tapia R."/>
            <person name="Land M."/>
            <person name="Hauser L."/>
            <person name="Kyrpides N."/>
            <person name="Ivanova N."/>
            <person name="Mikhailova N."/>
            <person name="Pagani I."/>
            <person name="Cadillo-Quiroz H."/>
            <person name="Imachi H."/>
            <person name="Zinder S."/>
            <person name="Liu W."/>
            <person name="Woyke T."/>
        </authorList>
    </citation>
    <scope>NUCLEOTIDE SEQUENCE [LARGE SCALE GENOMIC DNA]</scope>
    <source>
        <strain evidence="3">AL-21</strain>
    </source>
</reference>
<keyword evidence="3" id="KW-1185">Reference proteome</keyword>
<evidence type="ECO:0000313" key="3">
    <source>
        <dbReference type="Proteomes" id="UP000007490"/>
    </source>
</evidence>
<dbReference type="HOGENOM" id="CLU_1227663_0_0_2"/>
<dbReference type="SUPFAM" id="SSF53474">
    <property type="entry name" value="alpha/beta-Hydrolases"/>
    <property type="match status" value="1"/>
</dbReference>
<gene>
    <name evidence="2" type="ordered locus">Metbo_1057</name>
</gene>